<protein>
    <submittedName>
        <fullName evidence="2">Pre-rRNA-processing protein TSR1-like</fullName>
    </submittedName>
</protein>
<dbReference type="SMART" id="SM01362">
    <property type="entry name" value="DUF663"/>
    <property type="match status" value="1"/>
</dbReference>
<sequence>MNGPTMIPSGEELEKSDVGVDMLKFLVDLFHKCVEKNPSKYVFSSIIVRGPTMIPFEVDNLTRKKIEDELNELKQAHAAYEVDTPLDVPARKRFAKYRGLKSFRTSSWDPKESLPQDYARIFEFDNFKRTQKHVLAKALELDHENREDCIPVGSYARLHVMGVPSVIASKLSLLTKTIPVTACGLLKHESKVSVLHCKPIFSSEFINTDKNKMERFLHAGHFSVASIYAQISFPPLPTIILKRDGDNAAPAMAAVGSLKTIDNP</sequence>
<dbReference type="GO" id="GO:0000479">
    <property type="term" value="P:endonucleolytic cleavage of tricistronic rRNA transcript (SSU-rRNA, 5.8S rRNA, LSU-rRNA)"/>
    <property type="evidence" value="ECO:0007669"/>
    <property type="project" value="TreeGrafter"/>
</dbReference>
<keyword evidence="3" id="KW-1185">Reference proteome</keyword>
<dbReference type="InterPro" id="IPR039761">
    <property type="entry name" value="Bms1/Tsr1"/>
</dbReference>
<dbReference type="GO" id="GO:0000462">
    <property type="term" value="P:maturation of SSU-rRNA from tricistronic rRNA transcript (SSU-rRNA, 5.8S rRNA, LSU-rRNA)"/>
    <property type="evidence" value="ECO:0007669"/>
    <property type="project" value="TreeGrafter"/>
</dbReference>
<dbReference type="Pfam" id="PF04950">
    <property type="entry name" value="RIBIOP_C"/>
    <property type="match status" value="1"/>
</dbReference>
<dbReference type="EMBL" id="QZWG01000012">
    <property type="protein sequence ID" value="RZB75392.1"/>
    <property type="molecule type" value="Genomic_DNA"/>
</dbReference>
<gene>
    <name evidence="2" type="ORF">D0Y65_034022</name>
</gene>
<reference evidence="2 3" key="1">
    <citation type="submission" date="2018-09" db="EMBL/GenBank/DDBJ databases">
        <title>A high-quality reference genome of wild soybean provides a powerful tool to mine soybean genomes.</title>
        <authorList>
            <person name="Xie M."/>
            <person name="Chung C.Y.L."/>
            <person name="Li M.-W."/>
            <person name="Wong F.-L."/>
            <person name="Chan T.-F."/>
            <person name="Lam H.-M."/>
        </authorList>
    </citation>
    <scope>NUCLEOTIDE SEQUENCE [LARGE SCALE GENOMIC DNA]</scope>
    <source>
        <strain evidence="3">cv. W05</strain>
        <tissue evidence="2">Hypocotyl of etiolated seedlings</tissue>
    </source>
</reference>
<name>A0A445HP91_GLYSO</name>
<evidence type="ECO:0000313" key="3">
    <source>
        <dbReference type="Proteomes" id="UP000289340"/>
    </source>
</evidence>
<dbReference type="PANTHER" id="PTHR12858:SF1">
    <property type="entry name" value="PRE-RRNA-PROCESSING PROTEIN TSR1 HOMOLOG"/>
    <property type="match status" value="1"/>
</dbReference>
<organism evidence="2 3">
    <name type="scientific">Glycine soja</name>
    <name type="common">Wild soybean</name>
    <dbReference type="NCBI Taxonomy" id="3848"/>
    <lineage>
        <taxon>Eukaryota</taxon>
        <taxon>Viridiplantae</taxon>
        <taxon>Streptophyta</taxon>
        <taxon>Embryophyta</taxon>
        <taxon>Tracheophyta</taxon>
        <taxon>Spermatophyta</taxon>
        <taxon>Magnoliopsida</taxon>
        <taxon>eudicotyledons</taxon>
        <taxon>Gunneridae</taxon>
        <taxon>Pentapetalae</taxon>
        <taxon>rosids</taxon>
        <taxon>fabids</taxon>
        <taxon>Fabales</taxon>
        <taxon>Fabaceae</taxon>
        <taxon>Papilionoideae</taxon>
        <taxon>50 kb inversion clade</taxon>
        <taxon>NPAAA clade</taxon>
        <taxon>indigoferoid/millettioid clade</taxon>
        <taxon>Phaseoleae</taxon>
        <taxon>Glycine</taxon>
        <taxon>Glycine subgen. Soja</taxon>
    </lineage>
</organism>
<proteinExistence type="predicted"/>
<accession>A0A445HP91</accession>
<dbReference type="InterPro" id="IPR007034">
    <property type="entry name" value="BMS1_TSR1_C"/>
</dbReference>
<dbReference type="Proteomes" id="UP000289340">
    <property type="component" value="Chromosome 12"/>
</dbReference>
<comment type="caution">
    <text evidence="2">The sequence shown here is derived from an EMBL/GenBank/DDBJ whole genome shotgun (WGS) entry which is preliminary data.</text>
</comment>
<dbReference type="PANTHER" id="PTHR12858">
    <property type="entry name" value="RIBOSOME BIOGENESIS PROTEIN"/>
    <property type="match status" value="1"/>
</dbReference>
<dbReference type="GO" id="GO:0030688">
    <property type="term" value="C:preribosome, small subunit precursor"/>
    <property type="evidence" value="ECO:0007669"/>
    <property type="project" value="TreeGrafter"/>
</dbReference>
<evidence type="ECO:0000313" key="2">
    <source>
        <dbReference type="EMBL" id="RZB75392.1"/>
    </source>
</evidence>
<feature type="domain" description="Ribosome biogenesis protein BMS1/TSR1 C-terminal" evidence="1">
    <location>
        <begin position="81"/>
        <end position="261"/>
    </location>
</feature>
<evidence type="ECO:0000259" key="1">
    <source>
        <dbReference type="SMART" id="SM01362"/>
    </source>
</evidence>
<dbReference type="GO" id="GO:0003924">
    <property type="term" value="F:GTPase activity"/>
    <property type="evidence" value="ECO:0007669"/>
    <property type="project" value="TreeGrafter"/>
</dbReference>
<dbReference type="GO" id="GO:0005525">
    <property type="term" value="F:GTP binding"/>
    <property type="evidence" value="ECO:0007669"/>
    <property type="project" value="TreeGrafter"/>
</dbReference>
<dbReference type="AlphaFoldDB" id="A0A445HP91"/>
<dbReference type="GO" id="GO:0034511">
    <property type="term" value="F:U3 snoRNA binding"/>
    <property type="evidence" value="ECO:0007669"/>
    <property type="project" value="TreeGrafter"/>
</dbReference>